<gene>
    <name evidence="5" type="ORF">K2173_013892</name>
</gene>
<dbReference type="Pfam" id="PF00786">
    <property type="entry name" value="PBD"/>
    <property type="match status" value="1"/>
</dbReference>
<dbReference type="InterPro" id="IPR036936">
    <property type="entry name" value="CRIB_dom_sf"/>
</dbReference>
<organism evidence="5 6">
    <name type="scientific">Erythroxylum novogranatense</name>
    <dbReference type="NCBI Taxonomy" id="1862640"/>
    <lineage>
        <taxon>Eukaryota</taxon>
        <taxon>Viridiplantae</taxon>
        <taxon>Streptophyta</taxon>
        <taxon>Embryophyta</taxon>
        <taxon>Tracheophyta</taxon>
        <taxon>Spermatophyta</taxon>
        <taxon>Magnoliopsida</taxon>
        <taxon>eudicotyledons</taxon>
        <taxon>Gunneridae</taxon>
        <taxon>Pentapetalae</taxon>
        <taxon>rosids</taxon>
        <taxon>fabids</taxon>
        <taxon>Malpighiales</taxon>
        <taxon>Erythroxylaceae</taxon>
        <taxon>Erythroxylum</taxon>
    </lineage>
</organism>
<evidence type="ECO:0000259" key="4">
    <source>
        <dbReference type="PROSITE" id="PS50238"/>
    </source>
</evidence>
<dbReference type="Pfam" id="PF00620">
    <property type="entry name" value="RhoGAP"/>
    <property type="match status" value="1"/>
</dbReference>
<dbReference type="AlphaFoldDB" id="A0AAV8SCM2"/>
<dbReference type="SUPFAM" id="SSF48350">
    <property type="entry name" value="GTPase activation domain, GAP"/>
    <property type="match status" value="1"/>
</dbReference>
<dbReference type="FunFam" id="1.10.555.10:FF:000046">
    <property type="entry name" value="Rho GTPase-activating protein 5"/>
    <property type="match status" value="1"/>
</dbReference>
<dbReference type="CDD" id="cd00132">
    <property type="entry name" value="CRIB"/>
    <property type="match status" value="1"/>
</dbReference>
<evidence type="ECO:0000313" key="6">
    <source>
        <dbReference type="Proteomes" id="UP001159364"/>
    </source>
</evidence>
<name>A0AAV8SCM2_9ROSI</name>
<evidence type="ECO:0000256" key="1">
    <source>
        <dbReference type="ARBA" id="ARBA00022468"/>
    </source>
</evidence>
<dbReference type="InterPro" id="IPR000198">
    <property type="entry name" value="RhoGAP_dom"/>
</dbReference>
<dbReference type="GO" id="GO:0005096">
    <property type="term" value="F:GTPase activator activity"/>
    <property type="evidence" value="ECO:0007669"/>
    <property type="project" value="UniProtKB-KW"/>
</dbReference>
<dbReference type="GO" id="GO:0007165">
    <property type="term" value="P:signal transduction"/>
    <property type="evidence" value="ECO:0007669"/>
    <property type="project" value="InterPro"/>
</dbReference>
<dbReference type="PANTHER" id="PTHR23177">
    <property type="entry name" value="MKIAA1688 PROTEIN"/>
    <property type="match status" value="1"/>
</dbReference>
<dbReference type="InterPro" id="IPR044785">
    <property type="entry name" value="RopGAP1-5"/>
</dbReference>
<reference evidence="5 6" key="1">
    <citation type="submission" date="2021-09" db="EMBL/GenBank/DDBJ databases">
        <title>Genomic insights and catalytic innovation underlie evolution of tropane alkaloids biosynthesis.</title>
        <authorList>
            <person name="Wang Y.-J."/>
            <person name="Tian T."/>
            <person name="Huang J.-P."/>
            <person name="Huang S.-X."/>
        </authorList>
    </citation>
    <scope>NUCLEOTIDE SEQUENCE [LARGE SCALE GENOMIC DNA]</scope>
    <source>
        <strain evidence="5">KIB-2018</strain>
        <tissue evidence="5">Leaf</tissue>
    </source>
</reference>
<feature type="region of interest" description="Disordered" evidence="2">
    <location>
        <begin position="438"/>
        <end position="457"/>
    </location>
</feature>
<dbReference type="SMART" id="SM00324">
    <property type="entry name" value="RhoGAP"/>
    <property type="match status" value="1"/>
</dbReference>
<protein>
    <submittedName>
        <fullName evidence="5">Uncharacterized protein</fullName>
    </submittedName>
</protein>
<dbReference type="PROSITE" id="PS50108">
    <property type="entry name" value="CRIB"/>
    <property type="match status" value="1"/>
</dbReference>
<feature type="domain" description="Rho-GAP" evidence="4">
    <location>
        <begin position="142"/>
        <end position="327"/>
    </location>
</feature>
<evidence type="ECO:0000259" key="3">
    <source>
        <dbReference type="PROSITE" id="PS50108"/>
    </source>
</evidence>
<evidence type="ECO:0000256" key="2">
    <source>
        <dbReference type="SAM" id="MobiDB-lite"/>
    </source>
</evidence>
<dbReference type="PROSITE" id="PS50238">
    <property type="entry name" value="RHOGAP"/>
    <property type="match status" value="1"/>
</dbReference>
<dbReference type="Gene3D" id="1.10.555.10">
    <property type="entry name" value="Rho GTPase activation protein"/>
    <property type="match status" value="1"/>
</dbReference>
<accession>A0AAV8SCM2</accession>
<dbReference type="CDD" id="cd00159">
    <property type="entry name" value="RhoGAP"/>
    <property type="match status" value="1"/>
</dbReference>
<dbReference type="InterPro" id="IPR000095">
    <property type="entry name" value="CRIB_dom"/>
</dbReference>
<feature type="region of interest" description="Disordered" evidence="2">
    <location>
        <begin position="1"/>
        <end position="43"/>
    </location>
</feature>
<proteinExistence type="predicted"/>
<dbReference type="PANTHER" id="PTHR23177:SF64">
    <property type="entry name" value="RHO GTPASE-ACTIVATING PROTEIN 1"/>
    <property type="match status" value="1"/>
</dbReference>
<keyword evidence="6" id="KW-1185">Reference proteome</keyword>
<dbReference type="InterPro" id="IPR008936">
    <property type="entry name" value="Rho_GTPase_activation_prot"/>
</dbReference>
<feature type="domain" description="CRIB" evidence="3">
    <location>
        <begin position="97"/>
        <end position="110"/>
    </location>
</feature>
<dbReference type="SMART" id="SM00285">
    <property type="entry name" value="PBD"/>
    <property type="match status" value="1"/>
</dbReference>
<evidence type="ECO:0000313" key="5">
    <source>
        <dbReference type="EMBL" id="KAJ8749977.1"/>
    </source>
</evidence>
<dbReference type="Gene3D" id="3.90.810.10">
    <property type="entry name" value="CRIB domain"/>
    <property type="match status" value="1"/>
</dbReference>
<comment type="caution">
    <text evidence="5">The sequence shown here is derived from an EMBL/GenBank/DDBJ whole genome shotgun (WGS) entry which is preliminary data.</text>
</comment>
<dbReference type="Proteomes" id="UP001159364">
    <property type="component" value="Linkage Group LG11"/>
</dbReference>
<sequence>MTEVLHSPSHFPSSPTTTHSSSPSSLSCAHSPVGGEGEDGGNELLVTSECDPQEELEKERERNQRHQLSLLALIFALLRKSLLACKSGRRDLCAMEIGWPTNVRHVAHVTFDRFNGFLGLPVEFEPEVPRRAPSASATVFGVSTESMQLSYDSRGNSVPTILLLMQRRLYAQGGLQAEGIFRINAENSQEEYVRDQLNRGVVPEGIEVHCLAGLIKAWFRELPTGVLDSLSPEQVIQCQTEEDCAELVRHLPSTEASLLDWAINLMADVVEQEHLNKMNARNIATVFAPNMTQMADPLTALMYAVQVMNFLKTLILRTLQERKDSMVELNSASRDEPCDDNGHESPSGCCVKYNENNNELMELAFVAEEPVVESSCNCSHNNLVVNGGNCTHTNSAGKIVSRGDESCETASKADAFSNEKCAGVNGVEIIFRATTGNGKAGHSINSSHEKGPCKRNVPQPVSIEKAREISNLSRINSRMERIEAW</sequence>
<dbReference type="EMBL" id="JAIWQS010000011">
    <property type="protein sequence ID" value="KAJ8749977.1"/>
    <property type="molecule type" value="Genomic_DNA"/>
</dbReference>
<feature type="compositionally biased region" description="Low complexity" evidence="2">
    <location>
        <begin position="1"/>
        <end position="32"/>
    </location>
</feature>
<keyword evidence="1" id="KW-0343">GTPase activation</keyword>